<sequence length="230" mass="24536">MKVKPVSAGRSRRLSLAAALLVLPLAAAGCRSASPSLSTSGASVTTPTAEEDALYIALIRGMNDRGQSQAALAFLDDYLKRHPDDVEALSLKGDALLRTKQYEAADQVYIALDKRRVQPVAAFGLGQVRAQVGDWKGAVPQFARAAGAAPTDARVLNNYGFALLKTSDFAKAYDVLARAVELSPQSQQIRTNFAIAALNTGREAQVDSILQPIPAAEREAALTFARSWKP</sequence>
<dbReference type="PROSITE" id="PS50005">
    <property type="entry name" value="TPR"/>
    <property type="match status" value="1"/>
</dbReference>
<evidence type="ECO:0000256" key="1">
    <source>
        <dbReference type="ARBA" id="ARBA00022737"/>
    </source>
</evidence>
<dbReference type="InterPro" id="IPR019734">
    <property type="entry name" value="TPR_rpt"/>
</dbReference>
<keyword evidence="6" id="KW-1185">Reference proteome</keyword>
<organism evidence="5 6">
    <name type="scientific">Zavarzinia aquatilis</name>
    <dbReference type="NCBI Taxonomy" id="2211142"/>
    <lineage>
        <taxon>Bacteria</taxon>
        <taxon>Pseudomonadati</taxon>
        <taxon>Pseudomonadota</taxon>
        <taxon>Alphaproteobacteria</taxon>
        <taxon>Rhodospirillales</taxon>
        <taxon>Zavarziniaceae</taxon>
        <taxon>Zavarzinia</taxon>
    </lineage>
</organism>
<dbReference type="OrthoDB" id="7270276at2"/>
<dbReference type="AlphaFoldDB" id="A0A317E3H2"/>
<dbReference type="InterPro" id="IPR050498">
    <property type="entry name" value="Ycf3"/>
</dbReference>
<feature type="chain" id="PRO_5016244236" evidence="4">
    <location>
        <begin position="34"/>
        <end position="230"/>
    </location>
</feature>
<accession>A0A317E3H2</accession>
<dbReference type="Pfam" id="PF13432">
    <property type="entry name" value="TPR_16"/>
    <property type="match status" value="1"/>
</dbReference>
<dbReference type="SUPFAM" id="SSF48452">
    <property type="entry name" value="TPR-like"/>
    <property type="match status" value="1"/>
</dbReference>
<keyword evidence="1" id="KW-0677">Repeat</keyword>
<dbReference type="InterPro" id="IPR011990">
    <property type="entry name" value="TPR-like_helical_dom_sf"/>
</dbReference>
<evidence type="ECO:0000256" key="3">
    <source>
        <dbReference type="PROSITE-ProRule" id="PRU00339"/>
    </source>
</evidence>
<feature type="signal peptide" evidence="4">
    <location>
        <begin position="1"/>
        <end position="33"/>
    </location>
</feature>
<keyword evidence="2 3" id="KW-0802">TPR repeat</keyword>
<evidence type="ECO:0000313" key="5">
    <source>
        <dbReference type="EMBL" id="PWR21142.1"/>
    </source>
</evidence>
<dbReference type="EMBL" id="QGLE01000008">
    <property type="protein sequence ID" value="PWR21142.1"/>
    <property type="molecule type" value="Genomic_DNA"/>
</dbReference>
<protein>
    <submittedName>
        <fullName evidence="5">Uncharacterized protein</fullName>
    </submittedName>
</protein>
<dbReference type="RefSeq" id="WP_109906820.1">
    <property type="nucleotide sequence ID" value="NZ_QGLE01000008.1"/>
</dbReference>
<feature type="repeat" description="TPR" evidence="3">
    <location>
        <begin position="153"/>
        <end position="186"/>
    </location>
</feature>
<name>A0A317E3H2_9PROT</name>
<dbReference type="PANTHER" id="PTHR44858">
    <property type="entry name" value="TETRATRICOPEPTIDE REPEAT PROTEIN 6"/>
    <property type="match status" value="1"/>
</dbReference>
<reference evidence="5 6" key="1">
    <citation type="submission" date="2018-05" db="EMBL/GenBank/DDBJ databases">
        <title>Zavarzinia sp. HR-AS.</title>
        <authorList>
            <person name="Lee Y."/>
            <person name="Jeon C.O."/>
        </authorList>
    </citation>
    <scope>NUCLEOTIDE SEQUENCE [LARGE SCALE GENOMIC DNA]</scope>
    <source>
        <strain evidence="5 6">HR-AS</strain>
    </source>
</reference>
<keyword evidence="4" id="KW-0732">Signal</keyword>
<comment type="caution">
    <text evidence="5">The sequence shown here is derived from an EMBL/GenBank/DDBJ whole genome shotgun (WGS) entry which is preliminary data.</text>
</comment>
<evidence type="ECO:0000256" key="4">
    <source>
        <dbReference type="SAM" id="SignalP"/>
    </source>
</evidence>
<dbReference type="PROSITE" id="PS51257">
    <property type="entry name" value="PROKAR_LIPOPROTEIN"/>
    <property type="match status" value="1"/>
</dbReference>
<gene>
    <name evidence="5" type="ORF">DKG74_14140</name>
</gene>
<dbReference type="Pfam" id="PF14559">
    <property type="entry name" value="TPR_19"/>
    <property type="match status" value="1"/>
</dbReference>
<evidence type="ECO:0000313" key="6">
    <source>
        <dbReference type="Proteomes" id="UP000245461"/>
    </source>
</evidence>
<dbReference type="PANTHER" id="PTHR44858:SF1">
    <property type="entry name" value="UDP-N-ACETYLGLUCOSAMINE--PEPTIDE N-ACETYLGLUCOSAMINYLTRANSFERASE SPINDLY-RELATED"/>
    <property type="match status" value="1"/>
</dbReference>
<proteinExistence type="predicted"/>
<dbReference type="Proteomes" id="UP000245461">
    <property type="component" value="Unassembled WGS sequence"/>
</dbReference>
<dbReference type="Gene3D" id="1.25.40.10">
    <property type="entry name" value="Tetratricopeptide repeat domain"/>
    <property type="match status" value="1"/>
</dbReference>
<evidence type="ECO:0000256" key="2">
    <source>
        <dbReference type="ARBA" id="ARBA00022803"/>
    </source>
</evidence>